<accession>A0A1W2AWR5</accession>
<name>A0A1W2AWR5_9BURK</name>
<dbReference type="RefSeq" id="WP_084284118.1">
    <property type="nucleotide sequence ID" value="NZ_FWXJ01000010.1"/>
</dbReference>
<sequence length="177" mass="20075">MKSTSIPLRRAFLILIFGCFFSVFSQAKSDYLLPTSLINLYLQLHAPITQDFSPLLMIQLNNTDVSTKENSQRIEVASSISIILPNQSAIKGKVRFSSSFRYDNMSKKVLLMQPQIESLDIDNLYSSSEKLLMQLNPILTQLLNGITVYEFTSKNAMIPKAPSHLKVEAEGIRFYFD</sequence>
<evidence type="ECO:0000313" key="1">
    <source>
        <dbReference type="EMBL" id="SMC64638.1"/>
    </source>
</evidence>
<dbReference type="Proteomes" id="UP000192708">
    <property type="component" value="Unassembled WGS sequence"/>
</dbReference>
<dbReference type="Gene3D" id="3.15.10.40">
    <property type="entry name" value="Uncharacterised protein PF07273, DUF1439"/>
    <property type="match status" value="1"/>
</dbReference>
<organism evidence="1 2">
    <name type="scientific">Polynucleobacter kasalickyi</name>
    <dbReference type="NCBI Taxonomy" id="1938817"/>
    <lineage>
        <taxon>Bacteria</taxon>
        <taxon>Pseudomonadati</taxon>
        <taxon>Pseudomonadota</taxon>
        <taxon>Betaproteobacteria</taxon>
        <taxon>Burkholderiales</taxon>
        <taxon>Burkholderiaceae</taxon>
        <taxon>Polynucleobacter</taxon>
    </lineage>
</organism>
<evidence type="ECO:0008006" key="3">
    <source>
        <dbReference type="Google" id="ProtNLM"/>
    </source>
</evidence>
<gene>
    <name evidence="1" type="ORF">SAMN06296008_110107</name>
</gene>
<reference evidence="1 2" key="1">
    <citation type="submission" date="2017-04" db="EMBL/GenBank/DDBJ databases">
        <authorList>
            <person name="Afonso C.L."/>
            <person name="Miller P.J."/>
            <person name="Scott M.A."/>
            <person name="Spackman E."/>
            <person name="Goraichik I."/>
            <person name="Dimitrov K.M."/>
            <person name="Suarez D.L."/>
            <person name="Swayne D.E."/>
        </authorList>
    </citation>
    <scope>NUCLEOTIDE SEQUENCE [LARGE SCALE GENOMIC DNA]</scope>
    <source>
        <strain evidence="1 2">VK13</strain>
    </source>
</reference>
<keyword evidence="2" id="KW-1185">Reference proteome</keyword>
<proteinExistence type="predicted"/>
<dbReference type="AlphaFoldDB" id="A0A1W2AWR5"/>
<protein>
    <recommendedName>
        <fullName evidence="3">DUF1439 domain-containing protein</fullName>
    </recommendedName>
</protein>
<dbReference type="EMBL" id="FWXJ01000010">
    <property type="protein sequence ID" value="SMC64638.1"/>
    <property type="molecule type" value="Genomic_DNA"/>
</dbReference>
<dbReference type="InterPro" id="IPR010835">
    <property type="entry name" value="DUF1439"/>
</dbReference>
<evidence type="ECO:0000313" key="2">
    <source>
        <dbReference type="Proteomes" id="UP000192708"/>
    </source>
</evidence>
<dbReference type="Pfam" id="PF07273">
    <property type="entry name" value="DUF1439"/>
    <property type="match status" value="1"/>
</dbReference>
<dbReference type="OrthoDB" id="8535650at2"/>
<dbReference type="STRING" id="1938817.SAMN06296008_110107"/>